<dbReference type="Pfam" id="PF08881">
    <property type="entry name" value="CVNH"/>
    <property type="match status" value="1"/>
</dbReference>
<name>A0A9W9HYY1_9EURO</name>
<dbReference type="OrthoDB" id="4672515at2759"/>
<reference evidence="3" key="1">
    <citation type="submission" date="2022-11" db="EMBL/GenBank/DDBJ databases">
        <authorList>
            <person name="Petersen C."/>
        </authorList>
    </citation>
    <scope>NUCLEOTIDE SEQUENCE</scope>
    <source>
        <strain evidence="3">IBT 26290</strain>
    </source>
</reference>
<dbReference type="Gene3D" id="2.30.60.10">
    <property type="entry name" value="Cyanovirin-N"/>
    <property type="match status" value="1"/>
</dbReference>
<feature type="signal peptide" evidence="1">
    <location>
        <begin position="1"/>
        <end position="20"/>
    </location>
</feature>
<feature type="domain" description="Cyanovirin-N" evidence="2">
    <location>
        <begin position="24"/>
        <end position="71"/>
    </location>
</feature>
<evidence type="ECO:0000313" key="3">
    <source>
        <dbReference type="EMBL" id="KAJ5160363.1"/>
    </source>
</evidence>
<feature type="chain" id="PRO_5040993740" description="Cyanovirin-N domain-containing protein" evidence="1">
    <location>
        <begin position="21"/>
        <end position="81"/>
    </location>
</feature>
<reference evidence="3" key="2">
    <citation type="journal article" date="2023" name="IMA Fungus">
        <title>Comparative genomic study of the Penicillium genus elucidates a diverse pangenome and 15 lateral gene transfer events.</title>
        <authorList>
            <person name="Petersen C."/>
            <person name="Sorensen T."/>
            <person name="Nielsen M.R."/>
            <person name="Sondergaard T.E."/>
            <person name="Sorensen J.L."/>
            <person name="Fitzpatrick D.A."/>
            <person name="Frisvad J.C."/>
            <person name="Nielsen K.L."/>
        </authorList>
    </citation>
    <scope>NUCLEOTIDE SEQUENCE</scope>
    <source>
        <strain evidence="3">IBT 26290</strain>
    </source>
</reference>
<dbReference type="SUPFAM" id="SSF51322">
    <property type="entry name" value="Cyanovirin-N"/>
    <property type="match status" value="1"/>
</dbReference>
<dbReference type="InterPro" id="IPR011058">
    <property type="entry name" value="Cyanovirin-N"/>
</dbReference>
<evidence type="ECO:0000256" key="1">
    <source>
        <dbReference type="SAM" id="SignalP"/>
    </source>
</evidence>
<evidence type="ECO:0000313" key="4">
    <source>
        <dbReference type="Proteomes" id="UP001149163"/>
    </source>
</evidence>
<organism evidence="3 4">
    <name type="scientific">Penicillium canariense</name>
    <dbReference type="NCBI Taxonomy" id="189055"/>
    <lineage>
        <taxon>Eukaryota</taxon>
        <taxon>Fungi</taxon>
        <taxon>Dikarya</taxon>
        <taxon>Ascomycota</taxon>
        <taxon>Pezizomycotina</taxon>
        <taxon>Eurotiomycetes</taxon>
        <taxon>Eurotiomycetidae</taxon>
        <taxon>Eurotiales</taxon>
        <taxon>Aspergillaceae</taxon>
        <taxon>Penicillium</taxon>
    </lineage>
</organism>
<dbReference type="GeneID" id="81428668"/>
<dbReference type="EMBL" id="JAPQKN010000004">
    <property type="protein sequence ID" value="KAJ5160363.1"/>
    <property type="molecule type" value="Genomic_DNA"/>
</dbReference>
<accession>A0A9W9HYY1</accession>
<dbReference type="InterPro" id="IPR036673">
    <property type="entry name" value="Cyanovirin-N_sf"/>
</dbReference>
<gene>
    <name evidence="3" type="ORF">N7482_007367</name>
</gene>
<proteinExistence type="predicted"/>
<keyword evidence="1" id="KW-0732">Signal</keyword>
<dbReference type="AlphaFoldDB" id="A0A9W9HYY1"/>
<comment type="caution">
    <text evidence="3">The sequence shown here is derived from an EMBL/GenBank/DDBJ whole genome shotgun (WGS) entry which is preliminary data.</text>
</comment>
<sequence length="81" mass="8858">MHFALKDLALLSLFALAVSGASKFANTCENIESSGTMIQAECQEYENGQSRLSSLDLNHCIRNQNGSLKCGKKLVLDLFYG</sequence>
<protein>
    <recommendedName>
        <fullName evidence="2">Cyanovirin-N domain-containing protein</fullName>
    </recommendedName>
</protein>
<dbReference type="Proteomes" id="UP001149163">
    <property type="component" value="Unassembled WGS sequence"/>
</dbReference>
<evidence type="ECO:0000259" key="2">
    <source>
        <dbReference type="Pfam" id="PF08881"/>
    </source>
</evidence>
<keyword evidence="4" id="KW-1185">Reference proteome</keyword>
<dbReference type="RefSeq" id="XP_056541921.1">
    <property type="nucleotide sequence ID" value="XM_056689492.1"/>
</dbReference>